<dbReference type="OrthoDB" id="37612at10239"/>
<protein>
    <recommendedName>
        <fullName evidence="3">DUF5405 domain-containing protein</fullName>
    </recommendedName>
</protein>
<organism evidence="1 2">
    <name type="scientific">Bacillus phage Mgbh1</name>
    <dbReference type="NCBI Taxonomy" id="1796993"/>
    <lineage>
        <taxon>Viruses</taxon>
        <taxon>Duplodnaviria</taxon>
        <taxon>Heunggongvirae</taxon>
        <taxon>Uroviricota</taxon>
        <taxon>Caudoviricetes</taxon>
        <taxon>Magadivirus</taxon>
        <taxon>Magadivirus Mgbh1</taxon>
    </lineage>
</organism>
<proteinExistence type="predicted"/>
<sequence length="85" mass="9746">MKVKIEDNLYIEGDGRQYTLKQYTGKKSSEGRKDYVIHGYFGTIESAVKKVVKLKISESTASTLAELVDEIKRIRHYVESKFNGE</sequence>
<reference evidence="1 2" key="1">
    <citation type="submission" date="2016-02" db="EMBL/GenBank/DDBJ databases">
        <title>Isolation and characterization of bacteriophages from East Africa Rift Valley soda lakes.</title>
        <authorList>
            <person name="van Zyl L.J."/>
            <person name="Nemavhulani S."/>
            <person name="Cowan D.A."/>
            <person name="Trindade M.I."/>
        </authorList>
    </citation>
    <scope>NUCLEOTIDE SEQUENCE [LARGE SCALE GENOMIC DNA]</scope>
</reference>
<dbReference type="KEGG" id="vg:40070742"/>
<dbReference type="Proteomes" id="UP000224134">
    <property type="component" value="Segment"/>
</dbReference>
<dbReference type="RefSeq" id="YP_009595184.1">
    <property type="nucleotide sequence ID" value="NC_041879.1"/>
</dbReference>
<evidence type="ECO:0008006" key="3">
    <source>
        <dbReference type="Google" id="ProtNLM"/>
    </source>
</evidence>
<dbReference type="GeneID" id="40070742"/>
<accession>A0A142F1P1</accession>
<name>A0A142F1P1_9CAUD</name>
<evidence type="ECO:0000313" key="2">
    <source>
        <dbReference type="Proteomes" id="UP000224134"/>
    </source>
</evidence>
<dbReference type="EMBL" id="KU665491">
    <property type="protein sequence ID" value="AMQ66698.1"/>
    <property type="molecule type" value="Genomic_DNA"/>
</dbReference>
<keyword evidence="2" id="KW-1185">Reference proteome</keyword>
<evidence type="ECO:0000313" key="1">
    <source>
        <dbReference type="EMBL" id="AMQ66698.1"/>
    </source>
</evidence>